<accession>A0A8S4SCB0</accession>
<sequence length="141" mass="15860">MTDEEVMVRMAKYLMICAKGKSVGMADLLKLQQLEVPTNPEVKCVLACAYKHFGTLKDDGKFDIETSYKFAEECKEGDEKRLENGKKLADICIKVNDEKVSDGDKGCERATLMYKCMINNAPKLGFKVQLEPEKLGEVLKI</sequence>
<name>A0A8S4SCB0_9NEOP</name>
<dbReference type="Proteomes" id="UP000838756">
    <property type="component" value="Unassembled WGS sequence"/>
</dbReference>
<dbReference type="SUPFAM" id="SSF47565">
    <property type="entry name" value="Insect pheromone/odorant-binding proteins"/>
    <property type="match status" value="1"/>
</dbReference>
<organism evidence="1 2">
    <name type="scientific">Pararge aegeria aegeria</name>
    <dbReference type="NCBI Taxonomy" id="348720"/>
    <lineage>
        <taxon>Eukaryota</taxon>
        <taxon>Metazoa</taxon>
        <taxon>Ecdysozoa</taxon>
        <taxon>Arthropoda</taxon>
        <taxon>Hexapoda</taxon>
        <taxon>Insecta</taxon>
        <taxon>Pterygota</taxon>
        <taxon>Neoptera</taxon>
        <taxon>Endopterygota</taxon>
        <taxon>Lepidoptera</taxon>
        <taxon>Glossata</taxon>
        <taxon>Ditrysia</taxon>
        <taxon>Papilionoidea</taxon>
        <taxon>Nymphalidae</taxon>
        <taxon>Satyrinae</taxon>
        <taxon>Satyrini</taxon>
        <taxon>Parargina</taxon>
        <taxon>Pararge</taxon>
    </lineage>
</organism>
<gene>
    <name evidence="1" type="primary">jg12572</name>
    <name evidence="1" type="ORF">PAEG_LOCUS23457</name>
</gene>
<dbReference type="SMART" id="SM00708">
    <property type="entry name" value="PhBP"/>
    <property type="match status" value="1"/>
</dbReference>
<dbReference type="InterPro" id="IPR006170">
    <property type="entry name" value="PBP/GOBP"/>
</dbReference>
<dbReference type="GO" id="GO:0005549">
    <property type="term" value="F:odorant binding"/>
    <property type="evidence" value="ECO:0007669"/>
    <property type="project" value="InterPro"/>
</dbReference>
<dbReference type="EMBL" id="CAKXAJ010026150">
    <property type="protein sequence ID" value="CAH2258886.1"/>
    <property type="molecule type" value="Genomic_DNA"/>
</dbReference>
<evidence type="ECO:0000313" key="1">
    <source>
        <dbReference type="EMBL" id="CAH2258886.1"/>
    </source>
</evidence>
<keyword evidence="2" id="KW-1185">Reference proteome</keyword>
<dbReference type="AlphaFoldDB" id="A0A8S4SCB0"/>
<dbReference type="Pfam" id="PF01395">
    <property type="entry name" value="PBP_GOBP"/>
    <property type="match status" value="1"/>
</dbReference>
<comment type="caution">
    <text evidence="1">The sequence shown here is derived from an EMBL/GenBank/DDBJ whole genome shotgun (WGS) entry which is preliminary data.</text>
</comment>
<dbReference type="Gene3D" id="1.10.238.20">
    <property type="entry name" value="Pheromone/general odorant binding protein domain"/>
    <property type="match status" value="1"/>
</dbReference>
<proteinExistence type="predicted"/>
<protein>
    <submittedName>
        <fullName evidence="1">Jg12572 protein</fullName>
    </submittedName>
</protein>
<dbReference type="CDD" id="cd23992">
    <property type="entry name" value="PBP_GOBP"/>
    <property type="match status" value="1"/>
</dbReference>
<dbReference type="InterPro" id="IPR036728">
    <property type="entry name" value="PBP_GOBP_sf"/>
</dbReference>
<dbReference type="OrthoDB" id="8178339at2759"/>
<evidence type="ECO:0000313" key="2">
    <source>
        <dbReference type="Proteomes" id="UP000838756"/>
    </source>
</evidence>
<reference evidence="1" key="1">
    <citation type="submission" date="2022-03" db="EMBL/GenBank/DDBJ databases">
        <authorList>
            <person name="Lindestad O."/>
        </authorList>
    </citation>
    <scope>NUCLEOTIDE SEQUENCE</scope>
</reference>